<protein>
    <submittedName>
        <fullName evidence="1">Rrf2 family transcriptional regulator</fullName>
    </submittedName>
</protein>
<dbReference type="AlphaFoldDB" id="A0A8J6TP49"/>
<dbReference type="PANTHER" id="PTHR33221">
    <property type="entry name" value="WINGED HELIX-TURN-HELIX TRANSCRIPTIONAL REGULATOR, RRF2 FAMILY"/>
    <property type="match status" value="1"/>
</dbReference>
<dbReference type="NCBIfam" id="TIGR00738">
    <property type="entry name" value="rrf2_super"/>
    <property type="match status" value="1"/>
</dbReference>
<gene>
    <name evidence="1" type="ORF">H8702_01465</name>
</gene>
<dbReference type="InterPro" id="IPR036388">
    <property type="entry name" value="WH-like_DNA-bd_sf"/>
</dbReference>
<name>A0A8J6TP49_9FIRM</name>
<dbReference type="RefSeq" id="WP_093988221.1">
    <property type="nucleotide sequence ID" value="NZ_FYDD01000003.1"/>
</dbReference>
<dbReference type="Pfam" id="PF02082">
    <property type="entry name" value="Rrf2"/>
    <property type="match status" value="1"/>
</dbReference>
<sequence length="132" mass="15073">MHITLETDYAIRIMLYLAKMDQRVDAKKISEETDVTLRFALKILRKLVAEDLVKSFKGIKGGYEIARNSKQISLYDVVCVIEGDCYLSRCLDTAVGCNRQKVKVCKVKKEFGRISKMLKDELSMVTLDTLIC</sequence>
<dbReference type="OrthoDB" id="9808360at2"/>
<dbReference type="Proteomes" id="UP000632659">
    <property type="component" value="Unassembled WGS sequence"/>
</dbReference>
<dbReference type="InterPro" id="IPR000944">
    <property type="entry name" value="Tscrpt_reg_Rrf2"/>
</dbReference>
<dbReference type="GO" id="GO:0005829">
    <property type="term" value="C:cytosol"/>
    <property type="evidence" value="ECO:0007669"/>
    <property type="project" value="TreeGrafter"/>
</dbReference>
<dbReference type="PANTHER" id="PTHR33221:SF2">
    <property type="entry name" value="TRANSCRIPTIONAL REGULATOR"/>
    <property type="match status" value="1"/>
</dbReference>
<dbReference type="InterPro" id="IPR036390">
    <property type="entry name" value="WH_DNA-bd_sf"/>
</dbReference>
<evidence type="ECO:0000313" key="1">
    <source>
        <dbReference type="EMBL" id="MBC8609789.1"/>
    </source>
</evidence>
<accession>A0A8J6TP49</accession>
<dbReference type="GO" id="GO:0003700">
    <property type="term" value="F:DNA-binding transcription factor activity"/>
    <property type="evidence" value="ECO:0007669"/>
    <property type="project" value="TreeGrafter"/>
</dbReference>
<dbReference type="PROSITE" id="PS51197">
    <property type="entry name" value="HTH_RRF2_2"/>
    <property type="match status" value="1"/>
</dbReference>
<proteinExistence type="predicted"/>
<organism evidence="1 2">
    <name type="scientific">Massiliimalia timonensis</name>
    <dbReference type="NCBI Taxonomy" id="1987501"/>
    <lineage>
        <taxon>Bacteria</taxon>
        <taxon>Bacillati</taxon>
        <taxon>Bacillota</taxon>
        <taxon>Clostridia</taxon>
        <taxon>Eubacteriales</taxon>
        <taxon>Oscillospiraceae</taxon>
        <taxon>Massiliimalia</taxon>
    </lineage>
</organism>
<keyword evidence="2" id="KW-1185">Reference proteome</keyword>
<dbReference type="SUPFAM" id="SSF46785">
    <property type="entry name" value="Winged helix' DNA-binding domain"/>
    <property type="match status" value="1"/>
</dbReference>
<dbReference type="Gene3D" id="1.10.10.10">
    <property type="entry name" value="Winged helix-like DNA-binding domain superfamily/Winged helix DNA-binding domain"/>
    <property type="match status" value="1"/>
</dbReference>
<comment type="caution">
    <text evidence="1">The sequence shown here is derived from an EMBL/GenBank/DDBJ whole genome shotgun (WGS) entry which is preliminary data.</text>
</comment>
<evidence type="ECO:0000313" key="2">
    <source>
        <dbReference type="Proteomes" id="UP000632659"/>
    </source>
</evidence>
<reference evidence="1" key="1">
    <citation type="submission" date="2020-08" db="EMBL/GenBank/DDBJ databases">
        <title>Genome public.</title>
        <authorList>
            <person name="Liu C."/>
            <person name="Sun Q."/>
        </authorList>
    </citation>
    <scope>NUCLEOTIDE SEQUENCE</scope>
    <source>
        <strain evidence="1">NSJ-15</strain>
    </source>
</reference>
<dbReference type="EMBL" id="JACRTL010000001">
    <property type="protein sequence ID" value="MBC8609789.1"/>
    <property type="molecule type" value="Genomic_DNA"/>
</dbReference>